<accession>A0ABU1K119</accession>
<gene>
    <name evidence="1" type="ORF">E9232_007134</name>
</gene>
<reference evidence="1 2" key="1">
    <citation type="submission" date="2023-07" db="EMBL/GenBank/DDBJ databases">
        <title>Sorghum-associated microbial communities from plants grown in Nebraska, USA.</title>
        <authorList>
            <person name="Schachtman D."/>
        </authorList>
    </citation>
    <scope>NUCLEOTIDE SEQUENCE [LARGE SCALE GENOMIC DNA]</scope>
    <source>
        <strain evidence="1 2">584</strain>
    </source>
</reference>
<evidence type="ECO:0000313" key="2">
    <source>
        <dbReference type="Proteomes" id="UP001262410"/>
    </source>
</evidence>
<dbReference type="RefSeq" id="WP_309802174.1">
    <property type="nucleotide sequence ID" value="NZ_JAVDPW010000022.1"/>
</dbReference>
<sequence>MAFLTEVVIFRAKLGRAVETVTALTDGPVSAIAGRDADIDIVSVRKMVPAASCPTLTASRRA</sequence>
<dbReference type="Proteomes" id="UP001262410">
    <property type="component" value="Unassembled WGS sequence"/>
</dbReference>
<organism evidence="1 2">
    <name type="scientific">Inquilinus ginsengisoli</name>
    <dbReference type="NCBI Taxonomy" id="363840"/>
    <lineage>
        <taxon>Bacteria</taxon>
        <taxon>Pseudomonadati</taxon>
        <taxon>Pseudomonadota</taxon>
        <taxon>Alphaproteobacteria</taxon>
        <taxon>Rhodospirillales</taxon>
        <taxon>Rhodospirillaceae</taxon>
        <taxon>Inquilinus</taxon>
    </lineage>
</organism>
<keyword evidence="2" id="KW-1185">Reference proteome</keyword>
<protein>
    <submittedName>
        <fullName evidence="1">Uncharacterized protein</fullName>
    </submittedName>
</protein>
<comment type="caution">
    <text evidence="1">The sequence shown here is derived from an EMBL/GenBank/DDBJ whole genome shotgun (WGS) entry which is preliminary data.</text>
</comment>
<dbReference type="EMBL" id="JAVDPW010000022">
    <property type="protein sequence ID" value="MDR6294579.1"/>
    <property type="molecule type" value="Genomic_DNA"/>
</dbReference>
<name>A0ABU1K119_9PROT</name>
<evidence type="ECO:0000313" key="1">
    <source>
        <dbReference type="EMBL" id="MDR6294579.1"/>
    </source>
</evidence>
<proteinExistence type="predicted"/>